<protein>
    <recommendedName>
        <fullName evidence="9">CARDB domain-containing protein</fullName>
    </recommendedName>
</protein>
<feature type="region of interest" description="Disordered" evidence="1">
    <location>
        <begin position="354"/>
        <end position="385"/>
    </location>
</feature>
<dbReference type="InterPro" id="IPR013783">
    <property type="entry name" value="Ig-like_fold"/>
</dbReference>
<dbReference type="GeneID" id="40157872"/>
<evidence type="ECO:0000313" key="8">
    <source>
        <dbReference type="Proteomes" id="UP000299011"/>
    </source>
</evidence>
<accession>I3RBI3</accession>
<dbReference type="RefSeq" id="WP_004060650.1">
    <property type="nucleotide sequence ID" value="NC_017944.1"/>
</dbReference>
<dbReference type="EMBL" id="AOLO01000015">
    <property type="protein sequence ID" value="ELZ97096.1"/>
    <property type="molecule type" value="Genomic_DNA"/>
</dbReference>
<reference evidence="3" key="1">
    <citation type="journal article" date="2012" name="Appl. Environ. Microbiol.">
        <title>Identification of the haloarchaeal phasin (PhaP) that functions in polyhydroxyalkanoate accumulation and granule formation in Haloferax mediterranei.</title>
        <authorList>
            <person name="Cai S."/>
            <person name="Cai L."/>
            <person name="Liu H."/>
            <person name="Liu X."/>
            <person name="Han J."/>
            <person name="Zhou J."/>
            <person name="Xiang H."/>
        </authorList>
    </citation>
    <scope>NUCLEOTIDE SEQUENCE</scope>
    <source>
        <strain evidence="3">CGMCC 1.2087</strain>
    </source>
</reference>
<feature type="transmembrane region" description="Helical" evidence="2">
    <location>
        <begin position="390"/>
        <end position="411"/>
    </location>
</feature>
<keyword evidence="2" id="KW-0812">Transmembrane</keyword>
<dbReference type="PANTHER" id="PTHR35902">
    <property type="entry name" value="S-LAYER DOMAIN-LIKE PROTEIN-RELATED"/>
    <property type="match status" value="1"/>
</dbReference>
<reference evidence="3 6" key="2">
    <citation type="journal article" date="2012" name="J. Bacteriol.">
        <title>Complete genome sequence of the metabolically versatile halophilic archaeon Haloferax mediterranei, a poly(3-hydroxybutyrate-co-3-hydroxyvalerate) producer.</title>
        <authorList>
            <person name="Han J."/>
            <person name="Zhang F."/>
            <person name="Hou J."/>
            <person name="Liu X."/>
            <person name="Li M."/>
            <person name="Liu H."/>
            <person name="Cai L."/>
            <person name="Zhang B."/>
            <person name="Chen Y."/>
            <person name="Zhou J."/>
            <person name="Hu S."/>
            <person name="Xiang H."/>
        </authorList>
    </citation>
    <scope>NUCLEOTIDE SEQUENCE [LARGE SCALE GENOMIC DNA]</scope>
    <source>
        <strain evidence="6">ATCC 33500 / DSM 1411 / JCM 8866 / NBRC 14739 / NCIMB 2177 / R-4</strain>
        <strain evidence="3">CGMCC 1.2087</strain>
        <plasmid evidence="6">pHM500</plasmid>
    </source>
</reference>
<reference evidence="4 7" key="3">
    <citation type="journal article" date="2014" name="PLoS Genet.">
        <title>Phylogenetically driven sequencing of extremely halophilic archaea reveals strategies for static and dynamic osmo-response.</title>
        <authorList>
            <person name="Becker E.A."/>
            <person name="Seitzer P.M."/>
            <person name="Tritt A."/>
            <person name="Larsen D."/>
            <person name="Krusor M."/>
            <person name="Yao A.I."/>
            <person name="Wu D."/>
            <person name="Madern D."/>
            <person name="Eisen J.A."/>
            <person name="Darling A.E."/>
            <person name="Facciotti M.T."/>
        </authorList>
    </citation>
    <scope>NUCLEOTIDE SEQUENCE [LARGE SCALE GENOMIC DNA]</scope>
    <source>
        <strain evidence="4">ATCC 33500</strain>
        <strain evidence="7">ATCC 33500 / DSM 1411 / JCM 8866 / NBRC 14739 / NCIMB 2177 / R-4</strain>
    </source>
</reference>
<sequence length="414" mass="43227">MKRVRLLSLVVLCAVALNAGLAGVDVASADQTSVSISGVRTAPTSPSPGQDFTVTANISNMGSSGQAVKLTDVYVRGPGGTDEHGRVENIGAIAPGNTLSVPVSLSLQETGSHYLRVHAVVKTRNGGHRHFEYPVLVTVTDREPVLVSVQASESAAESETPVNVTVANGDAKPISSVEVRLSGNGSATDPKRITGSIEPGVDRSFRYNVTFDDPGAQTLSANVTYKTSGGAIKTVTDETTFDVVNESAGTGNRIDGKIRLVGVEASGSGIVTVQGDAANVGGSNVKSVLLRVKDTKSVSPMGASGEYFVGAVNDSKFDTFELIARTESNATEIPIRVRYLVDGEQKTETVRINLSSTQGPSRPAPQMDREPPERPSQVRDTSSSGGSLNLGGIVVPLLVVVGLVGGVYTLWKRR</sequence>
<feature type="compositionally biased region" description="Basic and acidic residues" evidence="1">
    <location>
        <begin position="367"/>
        <end position="377"/>
    </location>
</feature>
<evidence type="ECO:0000313" key="5">
    <source>
        <dbReference type="EMBL" id="QCQ76767.1"/>
    </source>
</evidence>
<reference evidence="3" key="4">
    <citation type="submission" date="2014-05" db="EMBL/GenBank/DDBJ databases">
        <authorList>
            <person name="Wang L."/>
            <person name="Yang H."/>
            <person name="Xiang H."/>
        </authorList>
    </citation>
    <scope>NUCLEOTIDE SEQUENCE</scope>
    <source>
        <strain evidence="3">CGMCC 1.2087</strain>
        <plasmid evidence="3">pHM500</plasmid>
    </source>
</reference>
<geneLocation type="plasmid" evidence="5 8">
    <name>pHME505</name>
</geneLocation>
<name>I3RBI3_HALMT</name>
<organism evidence="3 6">
    <name type="scientific">Haloferax mediterranei (strain ATCC 33500 / DSM 1411 / JCM 8866 / NBRC 14739 / NCIMB 2177 / R-4)</name>
    <name type="common">Halobacterium mediterranei</name>
    <dbReference type="NCBI Taxonomy" id="523841"/>
    <lineage>
        <taxon>Archaea</taxon>
        <taxon>Methanobacteriati</taxon>
        <taxon>Methanobacteriota</taxon>
        <taxon>Stenosarchaea group</taxon>
        <taxon>Halobacteria</taxon>
        <taxon>Halobacteriales</taxon>
        <taxon>Haloferacaceae</taxon>
        <taxon>Haloferax</taxon>
    </lineage>
</organism>
<evidence type="ECO:0000313" key="4">
    <source>
        <dbReference type="EMBL" id="ELZ97096.1"/>
    </source>
</evidence>
<keyword evidence="7" id="KW-1185">Reference proteome</keyword>
<dbReference type="HOGENOM" id="CLU_040511_0_0_2"/>
<dbReference type="Proteomes" id="UP000011603">
    <property type="component" value="Unassembled WGS sequence"/>
</dbReference>
<dbReference type="EMBL" id="CP039140">
    <property type="protein sequence ID" value="QCQ76767.1"/>
    <property type="molecule type" value="Genomic_DNA"/>
</dbReference>
<dbReference type="Gene3D" id="2.60.40.10">
    <property type="entry name" value="Immunoglobulins"/>
    <property type="match status" value="2"/>
</dbReference>
<dbReference type="Proteomes" id="UP000006469">
    <property type="component" value="Plasmid pHM500"/>
</dbReference>
<evidence type="ECO:0000313" key="7">
    <source>
        <dbReference type="Proteomes" id="UP000011603"/>
    </source>
</evidence>
<proteinExistence type="predicted"/>
<evidence type="ECO:0000256" key="1">
    <source>
        <dbReference type="SAM" id="MobiDB-lite"/>
    </source>
</evidence>
<evidence type="ECO:0000256" key="2">
    <source>
        <dbReference type="SAM" id="Phobius"/>
    </source>
</evidence>
<evidence type="ECO:0000313" key="6">
    <source>
        <dbReference type="Proteomes" id="UP000006469"/>
    </source>
</evidence>
<keyword evidence="2" id="KW-1133">Transmembrane helix</keyword>
<dbReference type="Proteomes" id="UP000299011">
    <property type="component" value="Plasmid pHME505"/>
</dbReference>
<evidence type="ECO:0000313" key="3">
    <source>
        <dbReference type="EMBL" id="AFK21593.1"/>
    </source>
</evidence>
<dbReference type="KEGG" id="hme:HFX_6477"/>
<dbReference type="EMBL" id="CP001871">
    <property type="protein sequence ID" value="AFK21593.1"/>
    <property type="molecule type" value="Genomic_DNA"/>
</dbReference>
<keyword evidence="2" id="KW-0472">Membrane</keyword>
<dbReference type="OrthoDB" id="65070at2157"/>
<geneLocation type="plasmid" evidence="3 6">
    <name>pHM500</name>
</geneLocation>
<reference evidence="5 8" key="5">
    <citation type="submission" date="2019-04" db="EMBL/GenBank/DDBJ databases">
        <title>Methylomes of two halophilic Archaea, Haloarcula marismortui and Haloferax mediterranei.</title>
        <authorList>
            <person name="DasSarma S."/>
            <person name="DasSarma P."/>
            <person name="DasSarma S."/>
            <person name="Fomenkov A."/>
            <person name="Vincze T."/>
            <person name="Anton B.P."/>
            <person name="Roberts R.J."/>
        </authorList>
    </citation>
    <scope>NUCLEOTIDE SEQUENCE [LARGE SCALE GENOMIC DNA]</scope>
    <source>
        <strain evidence="5">ATCC 33500</strain>
        <strain evidence="8">ATCC 33500 / DSM 1411 / JCM 8866 / NBRC 14739 / NCIMB 2177 / R-4</strain>
        <plasmid evidence="5 8">pHME505</plasmid>
    </source>
</reference>
<dbReference type="PATRIC" id="fig|523841.21.peg.3471"/>
<evidence type="ECO:0008006" key="9">
    <source>
        <dbReference type="Google" id="ProtNLM"/>
    </source>
</evidence>
<dbReference type="AlphaFoldDB" id="I3RBI3"/>
<keyword evidence="3" id="KW-0614">Plasmid</keyword>
<gene>
    <name evidence="3" type="ordered locus">HFX_6477</name>
    <name evidence="4" type="ORF">C439_17278</name>
    <name evidence="5" type="ORF">E6P09_15605</name>
</gene>